<dbReference type="EMBL" id="CAJPDQ010000002">
    <property type="protein sequence ID" value="CAF9905499.1"/>
    <property type="molecule type" value="Genomic_DNA"/>
</dbReference>
<accession>A0A8H3I9P5</accession>
<protein>
    <recommendedName>
        <fullName evidence="1">DUF7791 domain-containing protein</fullName>
    </recommendedName>
</protein>
<reference evidence="2" key="1">
    <citation type="submission" date="2021-03" db="EMBL/GenBank/DDBJ databases">
        <authorList>
            <person name="Tagirdzhanova G."/>
        </authorList>
    </citation>
    <scope>NUCLEOTIDE SEQUENCE</scope>
</reference>
<evidence type="ECO:0000259" key="1">
    <source>
        <dbReference type="Pfam" id="PF25053"/>
    </source>
</evidence>
<keyword evidence="3" id="KW-1185">Reference proteome</keyword>
<dbReference type="Proteomes" id="UP000664169">
    <property type="component" value="Unassembled WGS sequence"/>
</dbReference>
<dbReference type="AlphaFoldDB" id="A0A8H3I9P5"/>
<sequence length="284" mass="32571">MDCALRIDDTCRRLNSRWNGLIEVVQMGHATANQRGIYSIVEHLHKTVKDFIQTEKVRLFLNTSLKNSAFDPHLQLCITYCAELKTGKKIFDESNIRHCLYHAYQVSANNEADMVAVVDHSAEIPRLKSMDLLNRAVKESSILYMNPKLRDYQDLDLLNKLLTVAVHESSVLDAEIVRYLLELGVDHSHMWMELLCQIRSANYLSALDETSRLLVVAFVAYGASVEEGRTVYVRSYKNRFGSLEISSTIKFSDPFFNDLKAIGIIRSRPLADRMGSWIRRRNLV</sequence>
<dbReference type="InterPro" id="IPR056693">
    <property type="entry name" value="DUF7791"/>
</dbReference>
<comment type="caution">
    <text evidence="2">The sequence shown here is derived from an EMBL/GenBank/DDBJ whole genome shotgun (WGS) entry which is preliminary data.</text>
</comment>
<feature type="domain" description="DUF7791" evidence="1">
    <location>
        <begin position="6"/>
        <end position="89"/>
    </location>
</feature>
<dbReference type="Pfam" id="PF25053">
    <property type="entry name" value="DUF7791"/>
    <property type="match status" value="1"/>
</dbReference>
<evidence type="ECO:0000313" key="2">
    <source>
        <dbReference type="EMBL" id="CAF9905499.1"/>
    </source>
</evidence>
<gene>
    <name evidence="2" type="ORF">GOMPHAMPRED_003225</name>
</gene>
<organism evidence="2 3">
    <name type="scientific">Gomphillus americanus</name>
    <dbReference type="NCBI Taxonomy" id="1940652"/>
    <lineage>
        <taxon>Eukaryota</taxon>
        <taxon>Fungi</taxon>
        <taxon>Dikarya</taxon>
        <taxon>Ascomycota</taxon>
        <taxon>Pezizomycotina</taxon>
        <taxon>Lecanoromycetes</taxon>
        <taxon>OSLEUM clade</taxon>
        <taxon>Ostropomycetidae</taxon>
        <taxon>Ostropales</taxon>
        <taxon>Graphidaceae</taxon>
        <taxon>Gomphilloideae</taxon>
        <taxon>Gomphillus</taxon>
    </lineage>
</organism>
<proteinExistence type="predicted"/>
<evidence type="ECO:0000313" key="3">
    <source>
        <dbReference type="Proteomes" id="UP000664169"/>
    </source>
</evidence>
<name>A0A8H3I9P5_9LECA</name>